<dbReference type="Pfam" id="PF13657">
    <property type="entry name" value="Couple_hipA"/>
    <property type="match status" value="1"/>
</dbReference>
<reference evidence="6 7" key="1">
    <citation type="submission" date="2017-02" db="EMBL/GenBank/DDBJ databases">
        <title>Arcobacter caeni sp. nov, a new Arcobacter species isolated from reclaimed water.</title>
        <authorList>
            <person name="Figueras M.J."/>
            <person name="Perez-Cataluna A."/>
            <person name="Salas-Masso N."/>
        </authorList>
    </citation>
    <scope>NUCLEOTIDE SEQUENCE [LARGE SCALE GENOMIC DNA]</scope>
    <source>
        <strain evidence="6 7">RW17-10</strain>
    </source>
</reference>
<keyword evidence="7" id="KW-1185">Reference proteome</keyword>
<keyword evidence="3" id="KW-0418">Kinase</keyword>
<comment type="caution">
    <text evidence="6">The sequence shown here is derived from an EMBL/GenBank/DDBJ whole genome shotgun (WGS) entry which is preliminary data.</text>
</comment>
<dbReference type="InterPro" id="IPR052028">
    <property type="entry name" value="HipA_Ser/Thr_kinase"/>
</dbReference>
<dbReference type="Gene3D" id="1.10.1070.20">
    <property type="match status" value="1"/>
</dbReference>
<organism evidence="6 7">
    <name type="scientific">Arcobacter caeni</name>
    <dbReference type="NCBI Taxonomy" id="1912877"/>
    <lineage>
        <taxon>Bacteria</taxon>
        <taxon>Pseudomonadati</taxon>
        <taxon>Campylobacterota</taxon>
        <taxon>Epsilonproteobacteria</taxon>
        <taxon>Campylobacterales</taxon>
        <taxon>Arcobacteraceae</taxon>
        <taxon>Arcobacter</taxon>
    </lineage>
</organism>
<evidence type="ECO:0000256" key="3">
    <source>
        <dbReference type="ARBA" id="ARBA00022777"/>
    </source>
</evidence>
<sequence length="421" mass="48844">MSQYEVEAFIYDKKIGTILLKDARVYFEYDKEFKNSNLEISPLKLPLSLEGVYTNNDEHYFESLAGVFHDSLPDKFGTKVIERYFESKNIPSYELNVVQKLMFVGDKSIGAISYKPSIHKLDKHKQQELIELNSFYENAKKIISGDAIEVVDEMLTFMDSAASAGGARAKAIIGYNPNSKEIISGIKKELPIGFEHYLIKFDFLNDNQKSQDYTKLEYLYMNMAKEAKIEVPNIELLEHGNLTHYLIKRFDRVTGKAKHLHSVAGLTHCNFNIPMHYSYDELFRLTRYLTGNQQDLYELYRRMVFNIIGRNQDDHAKNFAFLMDEKGIWSLSPAYDITYANGTGYTKNHQLSLRGKTNDFTKKDLLDIAKLHSLKENIVKEIIEQTIEIFSTFRNRANELEINEESISKIEKNLKMSFFHT</sequence>
<dbReference type="AlphaFoldDB" id="A0A363CXG3"/>
<evidence type="ECO:0000256" key="1">
    <source>
        <dbReference type="ARBA" id="ARBA00010164"/>
    </source>
</evidence>
<proteinExistence type="inferred from homology"/>
<evidence type="ECO:0008006" key="8">
    <source>
        <dbReference type="Google" id="ProtNLM"/>
    </source>
</evidence>
<evidence type="ECO:0000313" key="7">
    <source>
        <dbReference type="Proteomes" id="UP000251135"/>
    </source>
</evidence>
<evidence type="ECO:0000313" key="6">
    <source>
        <dbReference type="EMBL" id="PUE63778.1"/>
    </source>
</evidence>
<dbReference type="Pfam" id="PF07804">
    <property type="entry name" value="HipA_C"/>
    <property type="match status" value="1"/>
</dbReference>
<evidence type="ECO:0000259" key="4">
    <source>
        <dbReference type="Pfam" id="PF07804"/>
    </source>
</evidence>
<dbReference type="GO" id="GO:0005829">
    <property type="term" value="C:cytosol"/>
    <property type="evidence" value="ECO:0007669"/>
    <property type="project" value="TreeGrafter"/>
</dbReference>
<dbReference type="GO" id="GO:0004674">
    <property type="term" value="F:protein serine/threonine kinase activity"/>
    <property type="evidence" value="ECO:0007669"/>
    <property type="project" value="TreeGrafter"/>
</dbReference>
<comment type="similarity">
    <text evidence="1">Belongs to the HipA Ser/Thr kinase family.</text>
</comment>
<protein>
    <recommendedName>
        <fullName evidence="8">Phosphatidylinositol kinase</fullName>
    </recommendedName>
</protein>
<keyword evidence="2" id="KW-0808">Transferase</keyword>
<feature type="domain" description="HipA N-terminal subdomain 1" evidence="5">
    <location>
        <begin position="7"/>
        <end position="114"/>
    </location>
</feature>
<feature type="domain" description="HipA-like C-terminal" evidence="4">
    <location>
        <begin position="163"/>
        <end position="388"/>
    </location>
</feature>
<gene>
    <name evidence="6" type="ORF">B0174_09535</name>
</gene>
<dbReference type="OrthoDB" id="9805913at2"/>
<dbReference type="PANTHER" id="PTHR37419">
    <property type="entry name" value="SERINE/THREONINE-PROTEIN KINASE TOXIN HIPA"/>
    <property type="match status" value="1"/>
</dbReference>
<dbReference type="InterPro" id="IPR012893">
    <property type="entry name" value="HipA-like_C"/>
</dbReference>
<evidence type="ECO:0000256" key="2">
    <source>
        <dbReference type="ARBA" id="ARBA00022679"/>
    </source>
</evidence>
<dbReference type="InterPro" id="IPR017508">
    <property type="entry name" value="HipA_N1"/>
</dbReference>
<accession>A0A363CXG3</accession>
<dbReference type="RefSeq" id="WP_108560085.1">
    <property type="nucleotide sequence ID" value="NZ_MUXE01000014.1"/>
</dbReference>
<dbReference type="Proteomes" id="UP000251135">
    <property type="component" value="Unassembled WGS sequence"/>
</dbReference>
<dbReference type="EMBL" id="MUXE01000014">
    <property type="protein sequence ID" value="PUE63778.1"/>
    <property type="molecule type" value="Genomic_DNA"/>
</dbReference>
<name>A0A363CXG3_9BACT</name>
<dbReference type="PANTHER" id="PTHR37419:SF8">
    <property type="entry name" value="TOXIN YJJJ"/>
    <property type="match status" value="1"/>
</dbReference>
<evidence type="ECO:0000259" key="5">
    <source>
        <dbReference type="Pfam" id="PF13657"/>
    </source>
</evidence>